<proteinExistence type="predicted"/>
<evidence type="ECO:0000256" key="10">
    <source>
        <dbReference type="ARBA" id="ARBA00023136"/>
    </source>
</evidence>
<dbReference type="Pfam" id="PF00005">
    <property type="entry name" value="ABC_tran"/>
    <property type="match status" value="2"/>
</dbReference>
<dbReference type="InterPro" id="IPR003593">
    <property type="entry name" value="AAA+_ATPase"/>
</dbReference>
<evidence type="ECO:0000256" key="3">
    <source>
        <dbReference type="ARBA" id="ARBA00022448"/>
    </source>
</evidence>
<comment type="caution">
    <text evidence="12">The sequence shown here is derived from an EMBL/GenBank/DDBJ whole genome shotgun (WGS) entry which is preliminary data.</text>
</comment>
<evidence type="ECO:0000256" key="7">
    <source>
        <dbReference type="ARBA" id="ARBA00022741"/>
    </source>
</evidence>
<keyword evidence="6" id="KW-0677">Repeat</keyword>
<gene>
    <name evidence="12" type="ORF">HMPREF9473_04602</name>
</gene>
<evidence type="ECO:0000256" key="5">
    <source>
        <dbReference type="ARBA" id="ARBA00022597"/>
    </source>
</evidence>
<dbReference type="Gene3D" id="3.40.50.300">
    <property type="entry name" value="P-loop containing nucleotide triphosphate hydrolases"/>
    <property type="match status" value="2"/>
</dbReference>
<dbReference type="InterPro" id="IPR017871">
    <property type="entry name" value="ABC_transporter-like_CS"/>
</dbReference>
<keyword evidence="5" id="KW-0762">Sugar transport</keyword>
<feature type="domain" description="ABC transporter" evidence="11">
    <location>
        <begin position="252"/>
        <end position="494"/>
    </location>
</feature>
<evidence type="ECO:0000259" key="11">
    <source>
        <dbReference type="PROSITE" id="PS50893"/>
    </source>
</evidence>
<protein>
    <recommendedName>
        <fullName evidence="11">ABC transporter domain-containing protein</fullName>
    </recommendedName>
</protein>
<dbReference type="GO" id="GO:0005524">
    <property type="term" value="F:ATP binding"/>
    <property type="evidence" value="ECO:0007669"/>
    <property type="project" value="UniProtKB-KW"/>
</dbReference>
<dbReference type="EMBL" id="ADLN01000120">
    <property type="protein sequence ID" value="EHI57493.1"/>
    <property type="molecule type" value="Genomic_DNA"/>
</dbReference>
<keyword evidence="4" id="KW-1003">Cell membrane</keyword>
<dbReference type="InterPro" id="IPR003439">
    <property type="entry name" value="ABC_transporter-like_ATP-bd"/>
</dbReference>
<dbReference type="InterPro" id="IPR027417">
    <property type="entry name" value="P-loop_NTPase"/>
</dbReference>
<evidence type="ECO:0000256" key="4">
    <source>
        <dbReference type="ARBA" id="ARBA00022475"/>
    </source>
</evidence>
<sequence length="494" mass="54928">MTDKSILKIKTLSKFYPGVKAINRLSMEFREGEVHALLGENGAGKSTLIKCIAGAIRPDEGVIEIDGEEFTSLTPQLAKDKGVEVIYQEFNLIPQMTCAENVYLNEHTSGLVVNTKERAKRAKEIFDDLGVDVNPNRPVGSYTPAYMQIVEIAKAVSRNVRILIMDEPTAPLTVNEVELLFKIVRRLKERGVTILYISHRIEELFEIGDRVSIMRDGEYIKTLDIAETDRQELVNLMVGRKLTESYPGRKAEIGEEVLRVENLTGNGVRDINFALHKGEILGFGGLVGAGRTELMNVIYGANRLEGGQIYLDGKPVRVKDTCDALKKGIGLIPEDRKRTGLFLKMSIRWNCVISTLKSISHLGVVDQKKEKEIANDYIERLNIRTHSPNQLAGNLSGGNQQKVVLAKTMAANTRILIFDEPTRGVDVGAKQEIYQLMNQLVEEGHSIMMVSSDMPELLGMSDRIVVISEGRQAGIILREEFSQAHVLNLASGNN</sequence>
<evidence type="ECO:0000256" key="2">
    <source>
        <dbReference type="ARBA" id="ARBA00004533"/>
    </source>
</evidence>
<dbReference type="RefSeq" id="WP_006782590.1">
    <property type="nucleotide sequence ID" value="NZ_CP040506.1"/>
</dbReference>
<dbReference type="PATRIC" id="fig|742737.3.peg.4589"/>
<dbReference type="FunFam" id="3.40.50.300:FF:000127">
    <property type="entry name" value="Ribose import ATP-binding protein RbsA"/>
    <property type="match status" value="1"/>
</dbReference>
<evidence type="ECO:0000256" key="6">
    <source>
        <dbReference type="ARBA" id="ARBA00022737"/>
    </source>
</evidence>
<comment type="subcellular location">
    <subcellularLocation>
        <location evidence="2">Cell inner membrane</location>
    </subcellularLocation>
    <subcellularLocation>
        <location evidence="1">Cell membrane</location>
        <topology evidence="1">Peripheral membrane protein</topology>
    </subcellularLocation>
</comment>
<organism evidence="12 13">
    <name type="scientific">Hungatella hathewayi WAL-18680</name>
    <dbReference type="NCBI Taxonomy" id="742737"/>
    <lineage>
        <taxon>Bacteria</taxon>
        <taxon>Bacillati</taxon>
        <taxon>Bacillota</taxon>
        <taxon>Clostridia</taxon>
        <taxon>Lachnospirales</taxon>
        <taxon>Lachnospiraceae</taxon>
        <taxon>Hungatella</taxon>
    </lineage>
</organism>
<dbReference type="CDD" id="cd03216">
    <property type="entry name" value="ABC_Carb_Monos_I"/>
    <property type="match status" value="1"/>
</dbReference>
<dbReference type="CDD" id="cd03215">
    <property type="entry name" value="ABC_Carb_Monos_II"/>
    <property type="match status" value="1"/>
</dbReference>
<dbReference type="PROSITE" id="PS50893">
    <property type="entry name" value="ABC_TRANSPORTER_2"/>
    <property type="match status" value="2"/>
</dbReference>
<evidence type="ECO:0000256" key="9">
    <source>
        <dbReference type="ARBA" id="ARBA00022967"/>
    </source>
</evidence>
<dbReference type="PANTHER" id="PTHR43790">
    <property type="entry name" value="CARBOHYDRATE TRANSPORT ATP-BINDING PROTEIN MG119-RELATED"/>
    <property type="match status" value="1"/>
</dbReference>
<dbReference type="FunFam" id="3.40.50.300:FF:000126">
    <property type="entry name" value="Galactose/methyl galactoside import ATP-binding protein MglA"/>
    <property type="match status" value="1"/>
</dbReference>
<keyword evidence="3" id="KW-0813">Transport</keyword>
<feature type="domain" description="ABC transporter" evidence="11">
    <location>
        <begin position="7"/>
        <end position="241"/>
    </location>
</feature>
<dbReference type="PANTHER" id="PTHR43790:SF9">
    <property type="entry name" value="GALACTOFURANOSE TRANSPORTER ATP-BINDING PROTEIN YTFR"/>
    <property type="match status" value="1"/>
</dbReference>
<evidence type="ECO:0000256" key="8">
    <source>
        <dbReference type="ARBA" id="ARBA00022840"/>
    </source>
</evidence>
<dbReference type="SMART" id="SM00382">
    <property type="entry name" value="AAA"/>
    <property type="match status" value="2"/>
</dbReference>
<name>G5IM74_9FIRM</name>
<keyword evidence="7" id="KW-0547">Nucleotide-binding</keyword>
<keyword evidence="13" id="KW-1185">Reference proteome</keyword>
<dbReference type="GO" id="GO:0016887">
    <property type="term" value="F:ATP hydrolysis activity"/>
    <property type="evidence" value="ECO:0007669"/>
    <property type="project" value="InterPro"/>
</dbReference>
<keyword evidence="8" id="KW-0067">ATP-binding</keyword>
<reference evidence="12 13" key="1">
    <citation type="submission" date="2011-08" db="EMBL/GenBank/DDBJ databases">
        <title>The Genome Sequence of Clostridium hathewayi WAL-18680.</title>
        <authorList>
            <consortium name="The Broad Institute Genome Sequencing Platform"/>
            <person name="Earl A."/>
            <person name="Ward D."/>
            <person name="Feldgarden M."/>
            <person name="Gevers D."/>
            <person name="Finegold S.M."/>
            <person name="Summanen P.H."/>
            <person name="Molitoris D.R."/>
            <person name="Song M."/>
            <person name="Daigneault M."/>
            <person name="Allen-Vercoe E."/>
            <person name="Young S.K."/>
            <person name="Zeng Q."/>
            <person name="Gargeya S."/>
            <person name="Fitzgerald M."/>
            <person name="Haas B."/>
            <person name="Abouelleil A."/>
            <person name="Alvarado L."/>
            <person name="Arachchi H.M."/>
            <person name="Berlin A."/>
            <person name="Brown A."/>
            <person name="Chapman S.B."/>
            <person name="Chen Z."/>
            <person name="Dunbar C."/>
            <person name="Freedman E."/>
            <person name="Gearin G."/>
            <person name="Gellesch M."/>
            <person name="Goldberg J."/>
            <person name="Griggs A."/>
            <person name="Gujja S."/>
            <person name="Heiman D."/>
            <person name="Howarth C."/>
            <person name="Larson L."/>
            <person name="Lui A."/>
            <person name="MacDonald P.J.P."/>
            <person name="Montmayeur A."/>
            <person name="Murphy C."/>
            <person name="Neiman D."/>
            <person name="Pearson M."/>
            <person name="Priest M."/>
            <person name="Roberts A."/>
            <person name="Saif S."/>
            <person name="Shea T."/>
            <person name="Shenoy N."/>
            <person name="Sisk P."/>
            <person name="Stolte C."/>
            <person name="Sykes S."/>
            <person name="Wortman J."/>
            <person name="Nusbaum C."/>
            <person name="Birren B."/>
        </authorList>
    </citation>
    <scope>NUCLEOTIDE SEQUENCE [LARGE SCALE GENOMIC DNA]</scope>
    <source>
        <strain evidence="12 13">WAL-18680</strain>
    </source>
</reference>
<dbReference type="SUPFAM" id="SSF52540">
    <property type="entry name" value="P-loop containing nucleoside triphosphate hydrolases"/>
    <property type="match status" value="2"/>
</dbReference>
<dbReference type="HOGENOM" id="CLU_000604_92_3_9"/>
<keyword evidence="9" id="KW-1278">Translocase</keyword>
<evidence type="ECO:0000313" key="12">
    <source>
        <dbReference type="EMBL" id="EHI57493.1"/>
    </source>
</evidence>
<dbReference type="InterPro" id="IPR050107">
    <property type="entry name" value="ABC_carbohydrate_import_ATPase"/>
</dbReference>
<dbReference type="GO" id="GO:0005886">
    <property type="term" value="C:plasma membrane"/>
    <property type="evidence" value="ECO:0007669"/>
    <property type="project" value="UniProtKB-SubCell"/>
</dbReference>
<keyword evidence="10" id="KW-0472">Membrane</keyword>
<dbReference type="AlphaFoldDB" id="G5IM74"/>
<dbReference type="GO" id="GO:0015749">
    <property type="term" value="P:monosaccharide transmembrane transport"/>
    <property type="evidence" value="ECO:0007669"/>
    <property type="project" value="UniProtKB-ARBA"/>
</dbReference>
<dbReference type="PROSITE" id="PS00211">
    <property type="entry name" value="ABC_TRANSPORTER_1"/>
    <property type="match status" value="1"/>
</dbReference>
<evidence type="ECO:0000256" key="1">
    <source>
        <dbReference type="ARBA" id="ARBA00004202"/>
    </source>
</evidence>
<evidence type="ECO:0000313" key="13">
    <source>
        <dbReference type="Proteomes" id="UP000005384"/>
    </source>
</evidence>
<dbReference type="Proteomes" id="UP000005384">
    <property type="component" value="Unassembled WGS sequence"/>
</dbReference>
<accession>G5IM74</accession>